<evidence type="ECO:0000313" key="3">
    <source>
        <dbReference type="Proteomes" id="UP001162480"/>
    </source>
</evidence>
<protein>
    <submittedName>
        <fullName evidence="2">Uncharacterized protein</fullName>
    </submittedName>
</protein>
<feature type="compositionally biased region" description="Low complexity" evidence="1">
    <location>
        <begin position="76"/>
        <end position="87"/>
    </location>
</feature>
<sequence>MLLPLGCTPNMTLKKCSTRFFMDSSNKLEMRIGPSFQTSFHNLLESDLLLIMEFDYLGCSPRMGRGSRDGQQATRGSSGYGSSSSSSLNLMATTPGGRHWIGYKDKLVYWQSFHLVHWPLTLNYIVVHS</sequence>
<accession>A0AA36ARG6</accession>
<feature type="region of interest" description="Disordered" evidence="1">
    <location>
        <begin position="65"/>
        <end position="87"/>
    </location>
</feature>
<dbReference type="EMBL" id="OX597816">
    <property type="protein sequence ID" value="CAI9720236.1"/>
    <property type="molecule type" value="Genomic_DNA"/>
</dbReference>
<keyword evidence="3" id="KW-1185">Reference proteome</keyword>
<gene>
    <name evidence="2" type="ORF">OCTVUL_1B031260</name>
</gene>
<name>A0AA36ARG6_OCTVU</name>
<dbReference type="Proteomes" id="UP001162480">
    <property type="component" value="Chromosome 3"/>
</dbReference>
<reference evidence="2" key="1">
    <citation type="submission" date="2023-08" db="EMBL/GenBank/DDBJ databases">
        <authorList>
            <person name="Alioto T."/>
            <person name="Alioto T."/>
            <person name="Gomez Garrido J."/>
        </authorList>
    </citation>
    <scope>NUCLEOTIDE SEQUENCE</scope>
</reference>
<proteinExistence type="predicted"/>
<evidence type="ECO:0000313" key="2">
    <source>
        <dbReference type="EMBL" id="CAI9720236.1"/>
    </source>
</evidence>
<organism evidence="2 3">
    <name type="scientific">Octopus vulgaris</name>
    <name type="common">Common octopus</name>
    <dbReference type="NCBI Taxonomy" id="6645"/>
    <lineage>
        <taxon>Eukaryota</taxon>
        <taxon>Metazoa</taxon>
        <taxon>Spiralia</taxon>
        <taxon>Lophotrochozoa</taxon>
        <taxon>Mollusca</taxon>
        <taxon>Cephalopoda</taxon>
        <taxon>Coleoidea</taxon>
        <taxon>Octopodiformes</taxon>
        <taxon>Octopoda</taxon>
        <taxon>Incirrata</taxon>
        <taxon>Octopodidae</taxon>
        <taxon>Octopus</taxon>
    </lineage>
</organism>
<dbReference type="AlphaFoldDB" id="A0AA36ARG6"/>
<evidence type="ECO:0000256" key="1">
    <source>
        <dbReference type="SAM" id="MobiDB-lite"/>
    </source>
</evidence>